<reference evidence="8" key="1">
    <citation type="submission" date="2020-06" db="EMBL/GenBank/DDBJ databases">
        <authorList>
            <person name="Li T."/>
            <person name="Hu X."/>
            <person name="Zhang T."/>
            <person name="Song X."/>
            <person name="Zhang H."/>
            <person name="Dai N."/>
            <person name="Sheng W."/>
            <person name="Hou X."/>
            <person name="Wei L."/>
        </authorList>
    </citation>
    <scope>NUCLEOTIDE SEQUENCE</scope>
    <source>
        <strain evidence="8">KEN8</strain>
        <tissue evidence="8">Leaf</tissue>
    </source>
</reference>
<gene>
    <name evidence="8" type="ORF">Scaly_2125200</name>
</gene>
<dbReference type="PANTHER" id="PTHR31674">
    <property type="entry name" value="B3 DOMAIN-CONTAINING PROTEIN REM-LIKE 3-RELATED"/>
    <property type="match status" value="1"/>
</dbReference>
<keyword evidence="5" id="KW-0539">Nucleus</keyword>
<evidence type="ECO:0000256" key="5">
    <source>
        <dbReference type="ARBA" id="ARBA00023242"/>
    </source>
</evidence>
<dbReference type="GO" id="GO:0003677">
    <property type="term" value="F:DNA binding"/>
    <property type="evidence" value="ECO:0007669"/>
    <property type="project" value="UniProtKB-KW"/>
</dbReference>
<evidence type="ECO:0000256" key="2">
    <source>
        <dbReference type="ARBA" id="ARBA00023015"/>
    </source>
</evidence>
<feature type="region of interest" description="Disordered" evidence="6">
    <location>
        <begin position="643"/>
        <end position="668"/>
    </location>
</feature>
<dbReference type="GO" id="GO:0005634">
    <property type="term" value="C:nucleus"/>
    <property type="evidence" value="ECO:0007669"/>
    <property type="project" value="UniProtKB-SubCell"/>
</dbReference>
<evidence type="ECO:0000256" key="1">
    <source>
        <dbReference type="ARBA" id="ARBA00004123"/>
    </source>
</evidence>
<accession>A0AAW2MKY4</accession>
<comment type="caution">
    <text evidence="8">The sequence shown here is derived from an EMBL/GenBank/DDBJ whole genome shotgun (WGS) entry which is preliminary data.</text>
</comment>
<dbReference type="PROSITE" id="PS50863">
    <property type="entry name" value="B3"/>
    <property type="match status" value="6"/>
</dbReference>
<organism evidence="8">
    <name type="scientific">Sesamum calycinum</name>
    <dbReference type="NCBI Taxonomy" id="2727403"/>
    <lineage>
        <taxon>Eukaryota</taxon>
        <taxon>Viridiplantae</taxon>
        <taxon>Streptophyta</taxon>
        <taxon>Embryophyta</taxon>
        <taxon>Tracheophyta</taxon>
        <taxon>Spermatophyta</taxon>
        <taxon>Magnoliopsida</taxon>
        <taxon>eudicotyledons</taxon>
        <taxon>Gunneridae</taxon>
        <taxon>Pentapetalae</taxon>
        <taxon>asterids</taxon>
        <taxon>lamiids</taxon>
        <taxon>Lamiales</taxon>
        <taxon>Pedaliaceae</taxon>
        <taxon>Sesamum</taxon>
    </lineage>
</organism>
<feature type="domain" description="TF-B3" evidence="7">
    <location>
        <begin position="537"/>
        <end position="630"/>
    </location>
</feature>
<dbReference type="CDD" id="cd10017">
    <property type="entry name" value="B3_DNA"/>
    <property type="match status" value="5"/>
</dbReference>
<dbReference type="SMART" id="SM01019">
    <property type="entry name" value="B3"/>
    <property type="match status" value="6"/>
</dbReference>
<evidence type="ECO:0000259" key="7">
    <source>
        <dbReference type="PROSITE" id="PS50863"/>
    </source>
</evidence>
<dbReference type="Gene3D" id="2.40.330.10">
    <property type="entry name" value="DNA-binding pseudobarrel domain"/>
    <property type="match status" value="6"/>
</dbReference>
<name>A0AAW2MKY4_9LAMI</name>
<protein>
    <submittedName>
        <fullName evidence="8">B3 domain-containing protein</fullName>
    </submittedName>
</protein>
<evidence type="ECO:0000256" key="6">
    <source>
        <dbReference type="SAM" id="MobiDB-lite"/>
    </source>
</evidence>
<evidence type="ECO:0000256" key="4">
    <source>
        <dbReference type="ARBA" id="ARBA00023163"/>
    </source>
</evidence>
<evidence type="ECO:0000313" key="8">
    <source>
        <dbReference type="EMBL" id="KAL0332237.1"/>
    </source>
</evidence>
<feature type="domain" description="TF-B3" evidence="7">
    <location>
        <begin position="275"/>
        <end position="370"/>
    </location>
</feature>
<dbReference type="Pfam" id="PF02362">
    <property type="entry name" value="B3"/>
    <property type="match status" value="5"/>
</dbReference>
<comment type="subcellular location">
    <subcellularLocation>
        <location evidence="1">Nucleus</location>
    </subcellularLocation>
</comment>
<keyword evidence="3" id="KW-0238">DNA-binding</keyword>
<feature type="compositionally biased region" description="Basic and acidic residues" evidence="6">
    <location>
        <begin position="643"/>
        <end position="663"/>
    </location>
</feature>
<proteinExistence type="predicted"/>
<dbReference type="InterPro" id="IPR015300">
    <property type="entry name" value="DNA-bd_pseudobarrel_sf"/>
</dbReference>
<dbReference type="EMBL" id="JACGWM010000013">
    <property type="protein sequence ID" value="KAL0332237.1"/>
    <property type="molecule type" value="Genomic_DNA"/>
</dbReference>
<sequence>MGKNSETRASFYKFLNNDDFTSRLRIPTDFMRNYGEILPLTTTLRTDQPGKSWRVRIEQLGQRHFFTYGWAKFAEDVELKFREFVLFKLVDGSAFHVSVYEVNGCKKESYPGTRDRNEGPGNSQLKVKTENGEHFSDQENGSGAIRSWKFSKEMTKSHFKDRLSIPKHFAIGTGIARNRKITLVDGQGRQWPVKVTDRNLGMFAMTAGWRNFLIGSQVPVGSTISFEFIPGSDNPPLRIPRPGPREYLYQEVVQQELNDPQRKIMGRNRKPNHIPSFFKIFIADDFTRQLRLPPVFVQKYGGLLTGENVKLRIRSGETWNVKLERMNNEQYYFTMGWTEFVEDIKLEKLEFLVFRFIGKSRFDVYVYGILGCERQSFGPTCRVEDSGAFSSGYKCMNQPTGRNNKRSRTRIVENEGAGTDDESESNNPNPYFEVILKQHQQSRVCIRKHFAEAAGLIGKKKVAMEYPGPGGQRWNVVLDSRSTVSNFKLDLAAGWPDFRKANKLRFGRTYSFEFIPGRNVIEEERKTMVKNSEEMMTSFYKFLTADDFTSQLRLPPQFVKDYGENLSGNAKLHTESGDSWAVRIEQIGQQHFFTDGWTKFAQDLDLKFREFLLFKFDGKSTFEVSVYGMSGCQKELHSCPRTHEQADYDNPRAADRVPRTRDEFTDETDDGQNWRFIKKLTKNHESKLDIPRDFVLGSGIVRNRKLTLVNAKGKKWPVHVSAKRGGRFAMTGGWNEFLTGNRVVVGSTFSFELISSSDNIIEAKVLNKGTDGELFSYAKKKRGRPPILLSS</sequence>
<dbReference type="SUPFAM" id="SSF101936">
    <property type="entry name" value="DNA-binding pseudobarrel domain"/>
    <property type="match status" value="6"/>
</dbReference>
<evidence type="ECO:0000256" key="3">
    <source>
        <dbReference type="ARBA" id="ARBA00023125"/>
    </source>
</evidence>
<dbReference type="PANTHER" id="PTHR31674:SF25">
    <property type="entry name" value="B3 DOMAIN-CONTAINING TRANSCRIPTION FACTOR VRN1-LIKE"/>
    <property type="match status" value="1"/>
</dbReference>
<keyword evidence="4" id="KW-0804">Transcription</keyword>
<dbReference type="InterPro" id="IPR003340">
    <property type="entry name" value="B3_DNA-bd"/>
</dbReference>
<feature type="domain" description="TF-B3" evidence="7">
    <location>
        <begin position="9"/>
        <end position="103"/>
    </location>
</feature>
<feature type="domain" description="TF-B3" evidence="7">
    <location>
        <begin position="673"/>
        <end position="769"/>
    </location>
</feature>
<keyword evidence="2" id="KW-0805">Transcription regulation</keyword>
<dbReference type="InterPro" id="IPR039218">
    <property type="entry name" value="REM_fam"/>
</dbReference>
<dbReference type="AlphaFoldDB" id="A0AAW2MKY4"/>
<reference evidence="8" key="2">
    <citation type="journal article" date="2024" name="Plant">
        <title>Genomic evolution and insights into agronomic trait innovations of Sesamum species.</title>
        <authorList>
            <person name="Miao H."/>
            <person name="Wang L."/>
            <person name="Qu L."/>
            <person name="Liu H."/>
            <person name="Sun Y."/>
            <person name="Le M."/>
            <person name="Wang Q."/>
            <person name="Wei S."/>
            <person name="Zheng Y."/>
            <person name="Lin W."/>
            <person name="Duan Y."/>
            <person name="Cao H."/>
            <person name="Xiong S."/>
            <person name="Wang X."/>
            <person name="Wei L."/>
            <person name="Li C."/>
            <person name="Ma Q."/>
            <person name="Ju M."/>
            <person name="Zhao R."/>
            <person name="Li G."/>
            <person name="Mu C."/>
            <person name="Tian Q."/>
            <person name="Mei H."/>
            <person name="Zhang T."/>
            <person name="Gao T."/>
            <person name="Zhang H."/>
        </authorList>
    </citation>
    <scope>NUCLEOTIDE SEQUENCE</scope>
    <source>
        <strain evidence="8">KEN8</strain>
    </source>
</reference>
<feature type="domain" description="TF-B3" evidence="7">
    <location>
        <begin position="148"/>
        <end position="243"/>
    </location>
</feature>
<feature type="domain" description="TF-B3" evidence="7">
    <location>
        <begin position="429"/>
        <end position="535"/>
    </location>
</feature>